<feature type="region of interest" description="Disordered" evidence="5">
    <location>
        <begin position="730"/>
        <end position="783"/>
    </location>
</feature>
<dbReference type="Gene3D" id="2.130.10.130">
    <property type="entry name" value="Integrin alpha, N-terminal"/>
    <property type="match status" value="3"/>
</dbReference>
<name>D3FDS7_CONWI</name>
<dbReference type="KEGG" id="cwo:Cwoe_1222"/>
<dbReference type="Pfam" id="PF01839">
    <property type="entry name" value="FG-GAP"/>
    <property type="match status" value="4"/>
</dbReference>
<evidence type="ECO:0000256" key="3">
    <source>
        <dbReference type="ARBA" id="ARBA00022801"/>
    </source>
</evidence>
<dbReference type="GO" id="GO:0016787">
    <property type="term" value="F:hydrolase activity"/>
    <property type="evidence" value="ECO:0007669"/>
    <property type="project" value="UniProtKB-KW"/>
</dbReference>
<feature type="chain" id="PRO_5038739197" evidence="6">
    <location>
        <begin position="35"/>
        <end position="885"/>
    </location>
</feature>
<protein>
    <submittedName>
        <fullName evidence="8">FG-GAP repeat protein</fullName>
    </submittedName>
</protein>
<dbReference type="PANTHER" id="PTHR23221">
    <property type="entry name" value="GLYCOSYLPHOSPHATIDYLINOSITOL PHOSPHOLIPASE D"/>
    <property type="match status" value="1"/>
</dbReference>
<dbReference type="SMART" id="SM00191">
    <property type="entry name" value="Int_alpha"/>
    <property type="match status" value="6"/>
</dbReference>
<dbReference type="InterPro" id="IPR007331">
    <property type="entry name" value="Htaa"/>
</dbReference>
<dbReference type="InterPro" id="IPR000413">
    <property type="entry name" value="Integrin_alpha"/>
</dbReference>
<dbReference type="InterPro" id="IPR028994">
    <property type="entry name" value="Integrin_alpha_N"/>
</dbReference>
<dbReference type="RefSeq" id="WP_012932702.1">
    <property type="nucleotide sequence ID" value="NC_013739.1"/>
</dbReference>
<accession>D3FDS7</accession>
<organism evidence="8 9">
    <name type="scientific">Conexibacter woesei (strain DSM 14684 / CCUG 47730 / CIP 108061 / JCM 11494 / NBRC 100937 / ID131577)</name>
    <dbReference type="NCBI Taxonomy" id="469383"/>
    <lineage>
        <taxon>Bacteria</taxon>
        <taxon>Bacillati</taxon>
        <taxon>Actinomycetota</taxon>
        <taxon>Thermoleophilia</taxon>
        <taxon>Solirubrobacterales</taxon>
        <taxon>Conexibacteraceae</taxon>
        <taxon>Conexibacter</taxon>
    </lineage>
</organism>
<reference evidence="9" key="2">
    <citation type="submission" date="2010-01" db="EMBL/GenBank/DDBJ databases">
        <title>The complete genome of Conexibacter woesei DSM 14684.</title>
        <authorList>
            <consortium name="US DOE Joint Genome Institute (JGI-PGF)"/>
            <person name="Lucas S."/>
            <person name="Copeland A."/>
            <person name="Lapidus A."/>
            <person name="Glavina del Rio T."/>
            <person name="Dalin E."/>
            <person name="Tice H."/>
            <person name="Bruce D."/>
            <person name="Goodwin L."/>
            <person name="Pitluck S."/>
            <person name="Kyrpides N."/>
            <person name="Mavromatis K."/>
            <person name="Ivanova N."/>
            <person name="Mikhailova N."/>
            <person name="Chertkov O."/>
            <person name="Brettin T."/>
            <person name="Detter J.C."/>
            <person name="Han C."/>
            <person name="Larimer F."/>
            <person name="Land M."/>
            <person name="Hauser L."/>
            <person name="Markowitz V."/>
            <person name="Cheng J.-F."/>
            <person name="Hugenholtz P."/>
            <person name="Woyke T."/>
            <person name="Wu D."/>
            <person name="Pukall R."/>
            <person name="Steenblock K."/>
            <person name="Schneider S."/>
            <person name="Klenk H.-P."/>
            <person name="Eisen J.A."/>
        </authorList>
    </citation>
    <scope>NUCLEOTIDE SEQUENCE [LARGE SCALE GENOMIC DNA]</scope>
    <source>
        <strain evidence="9">DSM 14684 / CIP 108061 / JCM 11494 / NBRC 100937 / ID131577</strain>
    </source>
</reference>
<feature type="domain" description="Htaa" evidence="7">
    <location>
        <begin position="540"/>
        <end position="724"/>
    </location>
</feature>
<keyword evidence="4" id="KW-0325">Glycoprotein</keyword>
<dbReference type="PRINTS" id="PR01185">
    <property type="entry name" value="INTEGRINA"/>
</dbReference>
<evidence type="ECO:0000256" key="2">
    <source>
        <dbReference type="ARBA" id="ARBA00022737"/>
    </source>
</evidence>
<dbReference type="STRING" id="469383.Cwoe_1222"/>
<evidence type="ECO:0000313" key="9">
    <source>
        <dbReference type="Proteomes" id="UP000008229"/>
    </source>
</evidence>
<evidence type="ECO:0000313" key="8">
    <source>
        <dbReference type="EMBL" id="ADB49651.1"/>
    </source>
</evidence>
<feature type="signal peptide" evidence="6">
    <location>
        <begin position="1"/>
        <end position="34"/>
    </location>
</feature>
<dbReference type="EMBL" id="CP001854">
    <property type="protein sequence ID" value="ADB49651.1"/>
    <property type="molecule type" value="Genomic_DNA"/>
</dbReference>
<dbReference type="GO" id="GO:0007155">
    <property type="term" value="P:cell adhesion"/>
    <property type="evidence" value="ECO:0007669"/>
    <property type="project" value="InterPro"/>
</dbReference>
<feature type="compositionally biased region" description="Low complexity" evidence="5">
    <location>
        <begin position="755"/>
        <end position="777"/>
    </location>
</feature>
<dbReference type="SUPFAM" id="SSF69318">
    <property type="entry name" value="Integrin alpha N-terminal domain"/>
    <property type="match status" value="1"/>
</dbReference>
<dbReference type="InterPro" id="IPR013519">
    <property type="entry name" value="Int_alpha_beta-p"/>
</dbReference>
<keyword evidence="3" id="KW-0378">Hydrolase</keyword>
<dbReference type="OrthoDB" id="344301at2"/>
<keyword evidence="9" id="KW-1185">Reference proteome</keyword>
<dbReference type="GO" id="GO:0008305">
    <property type="term" value="C:integrin complex"/>
    <property type="evidence" value="ECO:0007669"/>
    <property type="project" value="InterPro"/>
</dbReference>
<sequence length="885" mass="88977" precursor="true">MLRRLLLARARRGTALLTTSTALALLVSAGAADASIPFDLGAYDGAALRFGAPFGESAGARVAGDCELSGDGRPDVAIAAADATTGAGANAGRVYVVPGSASRTPGSYALSGSGTPAGAIVIEGAAAADFAGAELACAGDVNADGSDDLVIAAPGAGDFGAAYVVFGGAQLAGAGTVDLAALGAHGFAITGPADTLLGRSVAGVGDLDGDGYDEIAVGDEWGDEHSNTWPGTVYVVAGRRTTTAVDLTQPGSTLLRIHGAADNDRLNFVARAGDVNRDGTPDLVVGAAEHDGPHGVDSGAAYVIDGRARGNVEVGGWATPGSGVLFPIWSPAAARLDGTRTLFGSDLAPAGDVNGDGRADLALGLTGASASGPVRGRVAIVYGKSGDDAVDLDDPGASAALIRGLPASSDDGFGTSGLASAGDVNGDGRGDLVVGAPGVAAPSGENAGAAYLLYGTASTATREVANLTCEGGARLHGGALGDALGVSAGAAGNGFTSANAPTLLVGAGRGFVRAIPLTDLPNACGRDRGRDPDPEPTALDVDWGFRENFRRYVSDGFNPAAPAVPISAANGATCDANPDPVRGGCDPLLRASRGDPLRQRALRWTSVGASATDGTDATVGAIGRVTFRFPGHFFTLNLEDPWFVVSGGQVTVRARVDLDVADGFAGARSVDVRVNLGTFPLGGAPVVRPQYVVWRTQPGTLTDEAAVALGGFLGRGAELDPITIAIPRSLGPLPAEPGVPDPPRPPYDPPRTPDQPRTPVKTGPPKTGPRTPATVTAGRRRATVRRAGRVTVATIRCAAAAGADCRVSVPASVRLRAGRARVALRVTAPKRIARGKRAAVRLTLTRAALRALAGRRATVRLPIAVRAGSRRMTKTVTVVLKVPRG</sequence>
<keyword evidence="2" id="KW-0677">Repeat</keyword>
<evidence type="ECO:0000256" key="4">
    <source>
        <dbReference type="ARBA" id="ARBA00023180"/>
    </source>
</evidence>
<reference evidence="8 9" key="1">
    <citation type="journal article" date="2010" name="Stand. Genomic Sci.">
        <title>Complete genome sequence of Conexibacter woesei type strain (ID131577).</title>
        <authorList>
            <person name="Pukall R."/>
            <person name="Lapidus A."/>
            <person name="Glavina Del Rio T."/>
            <person name="Copeland A."/>
            <person name="Tice H."/>
            <person name="Cheng J.-F."/>
            <person name="Lucas S."/>
            <person name="Chen F."/>
            <person name="Nolan M."/>
            <person name="Bruce D."/>
            <person name="Goodwin L."/>
            <person name="Pitluck S."/>
            <person name="Mavromatis K."/>
            <person name="Ivanova N."/>
            <person name="Ovchinnikova G."/>
            <person name="Pati A."/>
            <person name="Chen A."/>
            <person name="Palaniappan K."/>
            <person name="Land M."/>
            <person name="Hauser L."/>
            <person name="Chang Y.-J."/>
            <person name="Jeffries C.D."/>
            <person name="Chain P."/>
            <person name="Meincke L."/>
            <person name="Sims D."/>
            <person name="Brettin T."/>
            <person name="Detter J.C."/>
            <person name="Rohde M."/>
            <person name="Goeker M."/>
            <person name="Bristow J."/>
            <person name="Eisen J.A."/>
            <person name="Markowitz V."/>
            <person name="Kyrpides N.C."/>
            <person name="Klenk H.-P."/>
            <person name="Hugenholtz P."/>
        </authorList>
    </citation>
    <scope>NUCLEOTIDE SEQUENCE [LARGE SCALE GENOMIC DNA]</scope>
    <source>
        <strain evidence="9">DSM 14684 / CIP 108061 / JCM 11494 / NBRC 100937 / ID131577</strain>
    </source>
</reference>
<dbReference type="InterPro" id="IPR013517">
    <property type="entry name" value="FG-GAP"/>
</dbReference>
<evidence type="ECO:0000256" key="1">
    <source>
        <dbReference type="ARBA" id="ARBA00022729"/>
    </source>
</evidence>
<evidence type="ECO:0000259" key="7">
    <source>
        <dbReference type="Pfam" id="PF04213"/>
    </source>
</evidence>
<dbReference type="eggNOG" id="COG2931">
    <property type="taxonomic scope" value="Bacteria"/>
</dbReference>
<dbReference type="PROSITE" id="PS51470">
    <property type="entry name" value="FG_GAP"/>
    <property type="match status" value="3"/>
</dbReference>
<dbReference type="HOGENOM" id="CLU_325631_0_0_11"/>
<dbReference type="AlphaFoldDB" id="D3FDS7"/>
<feature type="compositionally biased region" description="Pro residues" evidence="5">
    <location>
        <begin position="734"/>
        <end position="753"/>
    </location>
</feature>
<proteinExistence type="predicted"/>
<gene>
    <name evidence="8" type="ordered locus">Cwoe_1222</name>
</gene>
<dbReference type="Pfam" id="PF04213">
    <property type="entry name" value="HtaA"/>
    <property type="match status" value="1"/>
</dbReference>
<evidence type="ECO:0000256" key="6">
    <source>
        <dbReference type="SAM" id="SignalP"/>
    </source>
</evidence>
<dbReference type="PANTHER" id="PTHR23221:SF7">
    <property type="entry name" value="PHOSPHATIDYLINOSITOL-GLYCAN-SPECIFIC PHOSPHOLIPASE D"/>
    <property type="match status" value="1"/>
</dbReference>
<evidence type="ECO:0000256" key="5">
    <source>
        <dbReference type="SAM" id="MobiDB-lite"/>
    </source>
</evidence>
<dbReference type="Proteomes" id="UP000008229">
    <property type="component" value="Chromosome"/>
</dbReference>
<keyword evidence="1 6" id="KW-0732">Signal</keyword>